<reference evidence="1 2" key="1">
    <citation type="submission" date="2016-10" db="EMBL/GenBank/DDBJ databases">
        <authorList>
            <person name="de Groot N.N."/>
        </authorList>
    </citation>
    <scope>NUCLEOTIDE SEQUENCE [LARGE SCALE GENOMIC DNA]</scope>
    <source>
        <strain evidence="1 2">DSM 11978</strain>
    </source>
</reference>
<dbReference type="STRING" id="190974.SAMN05216439_0452"/>
<dbReference type="AlphaFoldDB" id="A0A1H7PS71"/>
<sequence>MMKELKCELCGSNNLVKQEGVFVCQSCNARYSLEEARKMMFDGEQTVKATESPELTNLYTLARKELDSNNFTAAWDYYRRILLMDPKSWEALFYTTYCRSKTIKLEEFIMFEGIILKTYKKVLISIRDEITDENRQKEIIEDVTNKTIEMTDKFYNASKHYYNIELDPKLRAERKYITEYLDRCGNAELILKLFGNSLISLFGIKYSDFAVKAWKQSIEYRMTRIPNISETPETQKIINEYTAKIKLYDPTYVAPEYQEPEMKFDTTKKKKGLFGRFR</sequence>
<organism evidence="1 2">
    <name type="scientific">Methanobrevibacter gottschalkii</name>
    <dbReference type="NCBI Taxonomy" id="190974"/>
    <lineage>
        <taxon>Archaea</taxon>
        <taxon>Methanobacteriati</taxon>
        <taxon>Methanobacteriota</taxon>
        <taxon>Methanomada group</taxon>
        <taxon>Methanobacteria</taxon>
        <taxon>Methanobacteriales</taxon>
        <taxon>Methanobacteriaceae</taxon>
        <taxon>Methanobrevibacter</taxon>
    </lineage>
</organism>
<evidence type="ECO:0000313" key="2">
    <source>
        <dbReference type="Proteomes" id="UP000199506"/>
    </source>
</evidence>
<dbReference type="Proteomes" id="UP000199506">
    <property type="component" value="Unassembled WGS sequence"/>
</dbReference>
<accession>A0A1H7PS71</accession>
<name>A0A1H7PS71_9EURY</name>
<protein>
    <submittedName>
        <fullName evidence="1">Uncharacterized protein</fullName>
    </submittedName>
</protein>
<proteinExistence type="predicted"/>
<evidence type="ECO:0000313" key="1">
    <source>
        <dbReference type="EMBL" id="SEL38613.1"/>
    </source>
</evidence>
<gene>
    <name evidence="1" type="ORF">SAMN05216439_0452</name>
</gene>
<dbReference type="EMBL" id="FOAK01000016">
    <property type="protein sequence ID" value="SEL38613.1"/>
    <property type="molecule type" value="Genomic_DNA"/>
</dbReference>